<dbReference type="InterPro" id="IPR012334">
    <property type="entry name" value="Pectin_lyas_fold"/>
</dbReference>
<dbReference type="GO" id="GO:0005975">
    <property type="term" value="P:carbohydrate metabolic process"/>
    <property type="evidence" value="ECO:0007669"/>
    <property type="project" value="InterPro"/>
</dbReference>
<feature type="chain" id="PRO_5043594647" description="Polygalacturonase" evidence="5">
    <location>
        <begin position="19"/>
        <end position="473"/>
    </location>
</feature>
<keyword evidence="2 4" id="KW-0378">Hydrolase</keyword>
<organism evidence="6 7">
    <name type="scientific">Cuscuta epithymum</name>
    <dbReference type="NCBI Taxonomy" id="186058"/>
    <lineage>
        <taxon>Eukaryota</taxon>
        <taxon>Viridiplantae</taxon>
        <taxon>Streptophyta</taxon>
        <taxon>Embryophyta</taxon>
        <taxon>Tracheophyta</taxon>
        <taxon>Spermatophyta</taxon>
        <taxon>Magnoliopsida</taxon>
        <taxon>eudicotyledons</taxon>
        <taxon>Gunneridae</taxon>
        <taxon>Pentapetalae</taxon>
        <taxon>asterids</taxon>
        <taxon>lamiids</taxon>
        <taxon>Solanales</taxon>
        <taxon>Convolvulaceae</taxon>
        <taxon>Cuscuteae</taxon>
        <taxon>Cuscuta</taxon>
        <taxon>Cuscuta subgen. Cuscuta</taxon>
    </lineage>
</organism>
<evidence type="ECO:0000313" key="6">
    <source>
        <dbReference type="EMBL" id="CAH9070556.1"/>
    </source>
</evidence>
<accession>A0AAV0CA97</accession>
<dbReference type="EMBL" id="CAMAPF010000018">
    <property type="protein sequence ID" value="CAH9070556.1"/>
    <property type="molecule type" value="Genomic_DNA"/>
</dbReference>
<gene>
    <name evidence="6" type="ORF">CEPIT_LOCUS3508</name>
</gene>
<proteinExistence type="inferred from homology"/>
<comment type="similarity">
    <text evidence="1 4">Belongs to the glycosyl hydrolase 28 family.</text>
</comment>
<dbReference type="Gene3D" id="2.160.20.10">
    <property type="entry name" value="Single-stranded right-handed beta-helix, Pectin lyase-like"/>
    <property type="match status" value="1"/>
</dbReference>
<dbReference type="InterPro" id="IPR011050">
    <property type="entry name" value="Pectin_lyase_fold/virulence"/>
</dbReference>
<dbReference type="InterPro" id="IPR000743">
    <property type="entry name" value="Glyco_hydro_28"/>
</dbReference>
<evidence type="ECO:0000256" key="1">
    <source>
        <dbReference type="ARBA" id="ARBA00008834"/>
    </source>
</evidence>
<dbReference type="InterPro" id="IPR051801">
    <property type="entry name" value="GH28_Enzymes"/>
</dbReference>
<evidence type="ECO:0000256" key="5">
    <source>
        <dbReference type="SAM" id="SignalP"/>
    </source>
</evidence>
<evidence type="ECO:0008006" key="8">
    <source>
        <dbReference type="Google" id="ProtNLM"/>
    </source>
</evidence>
<evidence type="ECO:0000313" key="7">
    <source>
        <dbReference type="Proteomes" id="UP001152523"/>
    </source>
</evidence>
<name>A0AAV0CA97_9ASTE</name>
<evidence type="ECO:0000256" key="4">
    <source>
        <dbReference type="RuleBase" id="RU361169"/>
    </source>
</evidence>
<evidence type="ECO:0000256" key="2">
    <source>
        <dbReference type="ARBA" id="ARBA00022801"/>
    </source>
</evidence>
<keyword evidence="3 4" id="KW-0326">Glycosidase</keyword>
<dbReference type="GO" id="GO:0004650">
    <property type="term" value="F:polygalacturonase activity"/>
    <property type="evidence" value="ECO:0007669"/>
    <property type="project" value="InterPro"/>
</dbReference>
<protein>
    <recommendedName>
        <fullName evidence="8">Polygalacturonase</fullName>
    </recommendedName>
</protein>
<dbReference type="Pfam" id="PF00295">
    <property type="entry name" value="Glyco_hydro_28"/>
    <property type="match status" value="1"/>
</dbReference>
<dbReference type="Proteomes" id="UP001152523">
    <property type="component" value="Unassembled WGS sequence"/>
</dbReference>
<keyword evidence="5" id="KW-0732">Signal</keyword>
<sequence>MFHIWLLVLAMLWMCCCSSSSSGGANAKSYLAVNCRKHKFNLTEFGGVGDGKALNTEAFGKAITHLSQYASDGGSLLIVPAGTWLTGPFNLTSNFTLYLDNGAVILASQKVEDYQLIAALPSYGRGRDAPGGRFISLIFGTNLTDVVITGENGVIDGQGQLWWQMFKNNTLKNTRPYLIEIMHSSHIQISNLKLVNSPSWVVHPVYSSDIIIEHLTISAPLDSPNTDGINPDSCSNVRIWDNCIQSGDDCVAIKSGWDEYGTKFNMPSRQISIKRLTCVSPTSATVAIGSEMSGGVEDVRAEDITAINTESGIRVKTTLGRGSYVRDIYLRNATFLKWMKYVFWVTADYSKKSDHPDDKYDPKAIPKVTGLSFSNITAQNVTYAGKLVGLKASPFADICISNATIAMHIDNDKKDENKKEPWNCTNVAGKWSSVTPPPCSLLVKTPGLQCGFPSDRLPIENVKFQSCPLYGIK</sequence>
<dbReference type="PANTHER" id="PTHR31339:SF66">
    <property type="entry name" value="OS06G0106800 PROTEIN"/>
    <property type="match status" value="1"/>
</dbReference>
<dbReference type="SUPFAM" id="SSF51126">
    <property type="entry name" value="Pectin lyase-like"/>
    <property type="match status" value="1"/>
</dbReference>
<dbReference type="AlphaFoldDB" id="A0AAV0CA97"/>
<feature type="signal peptide" evidence="5">
    <location>
        <begin position="1"/>
        <end position="18"/>
    </location>
</feature>
<comment type="caution">
    <text evidence="6">The sequence shown here is derived from an EMBL/GenBank/DDBJ whole genome shotgun (WGS) entry which is preliminary data.</text>
</comment>
<reference evidence="6" key="1">
    <citation type="submission" date="2022-07" db="EMBL/GenBank/DDBJ databases">
        <authorList>
            <person name="Macas J."/>
            <person name="Novak P."/>
            <person name="Neumann P."/>
        </authorList>
    </citation>
    <scope>NUCLEOTIDE SEQUENCE</scope>
</reference>
<evidence type="ECO:0000256" key="3">
    <source>
        <dbReference type="ARBA" id="ARBA00023295"/>
    </source>
</evidence>
<dbReference type="PANTHER" id="PTHR31339">
    <property type="entry name" value="PECTIN LYASE-RELATED"/>
    <property type="match status" value="1"/>
</dbReference>
<keyword evidence="7" id="KW-1185">Reference proteome</keyword>